<organism evidence="2 3">
    <name type="scientific">Pseudomonas fluorescens (strain Pf0-1)</name>
    <dbReference type="NCBI Taxonomy" id="205922"/>
    <lineage>
        <taxon>Bacteria</taxon>
        <taxon>Pseudomonadati</taxon>
        <taxon>Pseudomonadota</taxon>
        <taxon>Gammaproteobacteria</taxon>
        <taxon>Pseudomonadales</taxon>
        <taxon>Pseudomonadaceae</taxon>
        <taxon>Pseudomonas</taxon>
    </lineage>
</organism>
<accession>Q3KGL9</accession>
<dbReference type="AlphaFoldDB" id="Q3KGL9"/>
<gene>
    <name evidence="2" type="ordered locus">Pfl01_1344</name>
</gene>
<keyword evidence="1" id="KW-0812">Transmembrane</keyword>
<feature type="transmembrane region" description="Helical" evidence="1">
    <location>
        <begin position="43"/>
        <end position="60"/>
    </location>
</feature>
<dbReference type="KEGG" id="pfo:Pfl01_1344"/>
<dbReference type="HOGENOM" id="CLU_166152_0_0_6"/>
<evidence type="ECO:0000256" key="1">
    <source>
        <dbReference type="SAM" id="Phobius"/>
    </source>
</evidence>
<proteinExistence type="predicted"/>
<dbReference type="Proteomes" id="UP000002704">
    <property type="component" value="Chromosome"/>
</dbReference>
<evidence type="ECO:0000313" key="3">
    <source>
        <dbReference type="Proteomes" id="UP000002704"/>
    </source>
</evidence>
<name>Q3KGL9_PSEPF</name>
<keyword evidence="1" id="KW-0472">Membrane</keyword>
<dbReference type="EMBL" id="CP000094">
    <property type="protein sequence ID" value="ABA73087.1"/>
    <property type="molecule type" value="Genomic_DNA"/>
</dbReference>
<keyword evidence="1" id="KW-1133">Transmembrane helix</keyword>
<evidence type="ECO:0000313" key="2">
    <source>
        <dbReference type="EMBL" id="ABA73087.1"/>
    </source>
</evidence>
<reference evidence="2 3" key="1">
    <citation type="journal article" date="2009" name="Genome Biol.">
        <title>Genomic and genetic analyses of diversity and plant interactions of Pseudomonas fluorescens.</title>
        <authorList>
            <person name="Silby M.W."/>
            <person name="Cerdeno-Tarraga A.M."/>
            <person name="Vernikos G.S."/>
            <person name="Giddens S.R."/>
            <person name="Jackson R.W."/>
            <person name="Preston G.M."/>
            <person name="Zhang X.X."/>
            <person name="Moon C.D."/>
            <person name="Gehrig S.M."/>
            <person name="Godfrey S.A."/>
            <person name="Knight C.G."/>
            <person name="Malone J.G."/>
            <person name="Robinson Z."/>
            <person name="Spiers A.J."/>
            <person name="Harris S."/>
            <person name="Challis G.L."/>
            <person name="Yaxley A.M."/>
            <person name="Harris D."/>
            <person name="Seeger K."/>
            <person name="Murphy L."/>
            <person name="Rutter S."/>
            <person name="Squares R."/>
            <person name="Quail M.A."/>
            <person name="Saunders E."/>
            <person name="Mavromatis K."/>
            <person name="Brettin T.S."/>
            <person name="Bentley S.D."/>
            <person name="Hothersall J."/>
            <person name="Stephens E."/>
            <person name="Thomas C.M."/>
            <person name="Parkhill J."/>
            <person name="Levy S.B."/>
            <person name="Rainey P.B."/>
            <person name="Thomson N.R."/>
        </authorList>
    </citation>
    <scope>NUCLEOTIDE SEQUENCE [LARGE SCALE GENOMIC DNA]</scope>
    <source>
        <strain evidence="2 3">Pf0-1</strain>
    </source>
</reference>
<protein>
    <submittedName>
        <fullName evidence="2">Uncharacterized protein</fullName>
    </submittedName>
</protein>
<sequence>MPVRVGHSLPVRQSNLLSAGLCRLLSQVFQEAAMSFTKMLRRALFVAVFGLGLSGCYYYAGGYDAYPGTYYYPGYYSPYYYGGYYGPRYYGGPRYYYGGHGYRGGYGRGYHGGGYHGGHH</sequence>